<evidence type="ECO:0000256" key="20">
    <source>
        <dbReference type="RuleBase" id="RU004431"/>
    </source>
</evidence>
<evidence type="ECO:0000256" key="6">
    <source>
        <dbReference type="ARBA" id="ARBA00022448"/>
    </source>
</evidence>
<keyword evidence="14 20" id="KW-1133">Transmembrane helix</keyword>
<feature type="transmembrane region" description="Helical" evidence="20">
    <location>
        <begin position="64"/>
        <end position="87"/>
    </location>
</feature>
<comment type="catalytic activity">
    <reaction evidence="19 20">
        <text>a plastoquinone + NADH + (n+1) H(+)(in) = a plastoquinol + NAD(+) + n H(+)(out)</text>
        <dbReference type="Rhea" id="RHEA:42608"/>
        <dbReference type="Rhea" id="RHEA-COMP:9561"/>
        <dbReference type="Rhea" id="RHEA-COMP:9562"/>
        <dbReference type="ChEBI" id="CHEBI:15378"/>
        <dbReference type="ChEBI" id="CHEBI:17757"/>
        <dbReference type="ChEBI" id="CHEBI:57540"/>
        <dbReference type="ChEBI" id="CHEBI:57945"/>
        <dbReference type="ChEBI" id="CHEBI:62192"/>
    </reaction>
</comment>
<name>A0A890CHS6_9FABA</name>
<comment type="catalytic activity">
    <reaction evidence="18 20">
        <text>a plastoquinone + NADPH + (n+1) H(+)(in) = a plastoquinol + NADP(+) + n H(+)(out)</text>
        <dbReference type="Rhea" id="RHEA:42612"/>
        <dbReference type="Rhea" id="RHEA-COMP:9561"/>
        <dbReference type="Rhea" id="RHEA-COMP:9562"/>
        <dbReference type="ChEBI" id="CHEBI:15378"/>
        <dbReference type="ChEBI" id="CHEBI:17757"/>
        <dbReference type="ChEBI" id="CHEBI:57783"/>
        <dbReference type="ChEBI" id="CHEBI:58349"/>
        <dbReference type="ChEBI" id="CHEBI:62192"/>
    </reaction>
</comment>
<comment type="function">
    <text evidence="1 20">NDH shuttles electrons from NAD(P)H:plastoquinone, via FMN and iron-sulfur (Fe-S) centers, to quinones in the photosynthetic chain and possibly in a chloroplast respiratory chain. The immediate electron acceptor for the enzyme in this species is believed to be plastoquinone. Couples the redox reaction to proton translocation, and thus conserves the redox energy in a proton gradient.</text>
</comment>
<evidence type="ECO:0000256" key="8">
    <source>
        <dbReference type="ARBA" id="ARBA00022640"/>
    </source>
</evidence>
<evidence type="ECO:0000256" key="12">
    <source>
        <dbReference type="ARBA" id="ARBA00022957"/>
    </source>
</evidence>
<dbReference type="GeneID" id="67164810"/>
<evidence type="ECO:0000256" key="14">
    <source>
        <dbReference type="ARBA" id="ARBA00022989"/>
    </source>
</evidence>
<evidence type="ECO:0000256" key="9">
    <source>
        <dbReference type="ARBA" id="ARBA00022692"/>
    </source>
</evidence>
<keyword evidence="15 20" id="KW-0520">NAD</keyword>
<keyword evidence="6" id="KW-0813">Transport</keyword>
<dbReference type="Gene3D" id="1.20.120.1200">
    <property type="entry name" value="NADH-ubiquinone/plastoquinone oxidoreductase chain 6, subunit NuoJ"/>
    <property type="match status" value="1"/>
</dbReference>
<gene>
    <name evidence="21" type="primary">ndhG</name>
</gene>
<proteinExistence type="inferred from homology"/>
<dbReference type="PANTHER" id="PTHR48479">
    <property type="entry name" value="NAD(P)H-QUINONE OXIDOREDUCTASE SUBUNIT 6, CHLOROPLASTIC"/>
    <property type="match status" value="1"/>
</dbReference>
<dbReference type="AlphaFoldDB" id="A0A890CHS6"/>
<evidence type="ECO:0000313" key="21">
    <source>
        <dbReference type="EMBL" id="QRG31466.1"/>
    </source>
</evidence>
<dbReference type="EMBL" id="MN936099">
    <property type="protein sequence ID" value="QRG31466.1"/>
    <property type="molecule type" value="Genomic_DNA"/>
</dbReference>
<dbReference type="RefSeq" id="YP_010159186.1">
    <property type="nucleotide sequence ID" value="NC_057278.1"/>
</dbReference>
<dbReference type="Pfam" id="PF00499">
    <property type="entry name" value="Oxidored_q3"/>
    <property type="match status" value="1"/>
</dbReference>
<dbReference type="InterPro" id="IPR050290">
    <property type="entry name" value="NAD(P)H-Q_Oxidoreduct_6"/>
</dbReference>
<reference evidence="21" key="2">
    <citation type="journal article" name="Front. Plant Sci.">
        <title>New Insights Into the Plastome Evolution of the Millettioid/Phaseoloid Clade (Papilionoideae, Leguminosae).</title>
        <authorList>
            <person name="Oyebanji O."/>
            <person name="Zhang R."/>
            <person name="Chen S.Y."/>
            <person name="Yi T.S."/>
        </authorList>
    </citation>
    <scope>NUCLEOTIDE SEQUENCE</scope>
</reference>
<protein>
    <recommendedName>
        <fullName evidence="5 20">NAD(P)H-quinone oxidoreductase subunit 6, chloroplastic</fullName>
        <ecNumber evidence="20">7.1.1.-</ecNumber>
    </recommendedName>
</protein>
<evidence type="ECO:0000256" key="7">
    <source>
        <dbReference type="ARBA" id="ARBA00022528"/>
    </source>
</evidence>
<keyword evidence="9 20" id="KW-0812">Transmembrane</keyword>
<evidence type="ECO:0000256" key="16">
    <source>
        <dbReference type="ARBA" id="ARBA00023078"/>
    </source>
</evidence>
<evidence type="ECO:0000256" key="18">
    <source>
        <dbReference type="ARBA" id="ARBA00047726"/>
    </source>
</evidence>
<dbReference type="GO" id="GO:0048038">
    <property type="term" value="F:quinone binding"/>
    <property type="evidence" value="ECO:0007669"/>
    <property type="project" value="UniProtKB-KW"/>
</dbReference>
<dbReference type="PANTHER" id="PTHR48479:SF1">
    <property type="entry name" value="NAD(P)H-QUINONE OXIDOREDUCTASE SUBUNIT 6, CHLOROPLASTIC"/>
    <property type="match status" value="1"/>
</dbReference>
<evidence type="ECO:0000256" key="17">
    <source>
        <dbReference type="ARBA" id="ARBA00023136"/>
    </source>
</evidence>
<comment type="similarity">
    <text evidence="3 20">Belongs to the complex I subunit 6 family.</text>
</comment>
<evidence type="ECO:0000256" key="15">
    <source>
        <dbReference type="ARBA" id="ARBA00023027"/>
    </source>
</evidence>
<evidence type="ECO:0000256" key="11">
    <source>
        <dbReference type="ARBA" id="ARBA00022857"/>
    </source>
</evidence>
<geneLocation type="chloroplast" evidence="21"/>
<keyword evidence="13" id="KW-1278">Translocase</keyword>
<dbReference type="GO" id="GO:0008137">
    <property type="term" value="F:NADH dehydrogenase (ubiquinone) activity"/>
    <property type="evidence" value="ECO:0007669"/>
    <property type="project" value="UniProtKB-UniRule"/>
</dbReference>
<accession>A0A890CHS6</accession>
<evidence type="ECO:0000256" key="19">
    <source>
        <dbReference type="ARBA" id="ARBA00048026"/>
    </source>
</evidence>
<evidence type="ECO:0000256" key="2">
    <source>
        <dbReference type="ARBA" id="ARBA00004454"/>
    </source>
</evidence>
<keyword evidence="12 20" id="KW-0618">Plastoquinone</keyword>
<keyword evidence="16 20" id="KW-0793">Thylakoid</keyword>
<evidence type="ECO:0000256" key="1">
    <source>
        <dbReference type="ARBA" id="ARBA00004059"/>
    </source>
</evidence>
<sequence length="176" mass="19520">MDLPEPLHDFLLVFLGSGLILGSLGVVLFTNPIFSAFSLGLVLICISLFYLLSNSHFVAASQLLIYVGAVNILIIFAVMFMNGLDYYKDFRLWTVGDRITLMICTSILVSLITTISDTSWYGIIWTTRPNQIIEQDLISTSQQIGIHLSTDFFLPFELISIILLAALIGAIVVARQ</sequence>
<organism evidence="21">
    <name type="scientific">Centrosema pubescens</name>
    <dbReference type="NCBI Taxonomy" id="185703"/>
    <lineage>
        <taxon>Eukaryota</taxon>
        <taxon>Viridiplantae</taxon>
        <taxon>Streptophyta</taxon>
        <taxon>Embryophyta</taxon>
        <taxon>Tracheophyta</taxon>
        <taxon>Spermatophyta</taxon>
        <taxon>Magnoliopsida</taxon>
        <taxon>eudicotyledons</taxon>
        <taxon>Gunneridae</taxon>
        <taxon>Pentapetalae</taxon>
        <taxon>rosids</taxon>
        <taxon>fabids</taxon>
        <taxon>Fabales</taxon>
        <taxon>Fabaceae</taxon>
        <taxon>Papilionoideae</taxon>
        <taxon>50 kb inversion clade</taxon>
        <taxon>NPAAA clade</taxon>
        <taxon>indigoferoid/millettioid clade</taxon>
        <taxon>Phaseoleae</taxon>
        <taxon>Centrosema</taxon>
    </lineage>
</organism>
<evidence type="ECO:0000256" key="4">
    <source>
        <dbReference type="ARBA" id="ARBA00011199"/>
    </source>
</evidence>
<keyword evidence="10 20" id="KW-0874">Quinone</keyword>
<feature type="transmembrane region" description="Helical" evidence="20">
    <location>
        <begin position="36"/>
        <end position="52"/>
    </location>
</feature>
<dbReference type="EC" id="7.1.1.-" evidence="20"/>
<evidence type="ECO:0000256" key="10">
    <source>
        <dbReference type="ARBA" id="ARBA00022719"/>
    </source>
</evidence>
<feature type="transmembrane region" description="Helical" evidence="20">
    <location>
        <begin position="99"/>
        <end position="116"/>
    </location>
</feature>
<keyword evidence="7 20" id="KW-0150">Chloroplast</keyword>
<comment type="subcellular location">
    <subcellularLocation>
        <location evidence="2">Plastid</location>
        <location evidence="2">Chloroplast thylakoid membrane</location>
        <topology evidence="2">Multi-pass membrane protein</topology>
    </subcellularLocation>
</comment>
<evidence type="ECO:0000256" key="5">
    <source>
        <dbReference type="ARBA" id="ARBA00018131"/>
    </source>
</evidence>
<keyword evidence="17 20" id="KW-0472">Membrane</keyword>
<evidence type="ECO:0000256" key="13">
    <source>
        <dbReference type="ARBA" id="ARBA00022967"/>
    </source>
</evidence>
<keyword evidence="11 20" id="KW-0521">NADP</keyword>
<comment type="subunit">
    <text evidence="4 20">NDH is composed of at least 16 different subunits, 5 of which are encoded in the nucleus.</text>
</comment>
<keyword evidence="8 20" id="KW-0934">Plastid</keyword>
<dbReference type="InterPro" id="IPR042106">
    <property type="entry name" value="Nuo/plastoQ_OxRdtase_6_NuoJ"/>
</dbReference>
<feature type="transmembrane region" description="Helical" evidence="20">
    <location>
        <begin position="152"/>
        <end position="174"/>
    </location>
</feature>
<dbReference type="InterPro" id="IPR001457">
    <property type="entry name" value="NADH_UbQ/plastoQ_OxRdtase_su6"/>
</dbReference>
<evidence type="ECO:0000256" key="3">
    <source>
        <dbReference type="ARBA" id="ARBA00005698"/>
    </source>
</evidence>
<dbReference type="GO" id="GO:0009535">
    <property type="term" value="C:chloroplast thylakoid membrane"/>
    <property type="evidence" value="ECO:0007669"/>
    <property type="project" value="UniProtKB-SubCell"/>
</dbReference>
<dbReference type="FunFam" id="1.20.120.1200:FF:000002">
    <property type="entry name" value="NAD(P)H-quinone oxidoreductase subunit 6, chloroplastic"/>
    <property type="match status" value="1"/>
</dbReference>
<reference evidence="21" key="1">
    <citation type="submission" date="2020-01" db="EMBL/GenBank/DDBJ databases">
        <authorList>
            <person name="Oyebanji O.O."/>
            <person name="Zhang R."/>
            <person name="Chen S.-Y."/>
            <person name="Yi T.-s."/>
        </authorList>
    </citation>
    <scope>NUCLEOTIDE SEQUENCE</scope>
</reference>
<feature type="transmembrane region" description="Helical" evidence="20">
    <location>
        <begin position="12"/>
        <end position="29"/>
    </location>
</feature>